<dbReference type="AlphaFoldDB" id="A0A7S8IY86"/>
<dbReference type="Pfam" id="PF13646">
    <property type="entry name" value="HEAT_2"/>
    <property type="match status" value="3"/>
</dbReference>
<sequence length="365" mass="39345">MTDTVSEQIAALRDDDWAIREEAAHLLGTFKDSRAVTPLITLLRDPDRSVREAAMEALRMIGAPSVEALGACLDQSDLSVQEAASAILSTIADERVLNSLIKALRSDDWIVRMHAAKALGLVRHLDAIAPLIPLLQDKVKAVREGAAAVLAAMGDAAIPSLVNALRHDEWLVRLHAVESLGKTKSPQAVEPLLSVLFNDQDSAIREDAVRALGEIGDPRSLEYLFTAMREPGLRTVTVQALGRIGDTRAVPLLIELMTGADLSETTKTAGSCGDQWTEALNTQGAAVRALGEIGDDQAIPSLVAALQPTSTRAEAASALAKFGSKVIPFLIPLLNHSQDDNLRFHVRETLTLAGWRPRRMSTIHH</sequence>
<accession>A0A7S8IY86</accession>
<dbReference type="InterPro" id="IPR011989">
    <property type="entry name" value="ARM-like"/>
</dbReference>
<dbReference type="SMART" id="SM00567">
    <property type="entry name" value="EZ_HEAT"/>
    <property type="match status" value="10"/>
</dbReference>
<name>A0A7S8IY86_9BACT</name>
<evidence type="ECO:0000313" key="1">
    <source>
        <dbReference type="EMBL" id="QPD02926.1"/>
    </source>
</evidence>
<evidence type="ECO:0008006" key="3">
    <source>
        <dbReference type="Google" id="ProtNLM"/>
    </source>
</evidence>
<dbReference type="EMBL" id="CP047423">
    <property type="protein sequence ID" value="QPD02926.1"/>
    <property type="molecule type" value="Genomic_DNA"/>
</dbReference>
<organism evidence="1 2">
    <name type="scientific">Candidatus Nitrospira kreftii</name>
    <dbReference type="NCBI Taxonomy" id="2652173"/>
    <lineage>
        <taxon>Bacteria</taxon>
        <taxon>Pseudomonadati</taxon>
        <taxon>Nitrospirota</taxon>
        <taxon>Nitrospiria</taxon>
        <taxon>Nitrospirales</taxon>
        <taxon>Nitrospiraceae</taxon>
        <taxon>Nitrospira</taxon>
    </lineage>
</organism>
<dbReference type="InterPro" id="IPR016024">
    <property type="entry name" value="ARM-type_fold"/>
</dbReference>
<dbReference type="KEGG" id="nkf:Nkreftii_000700"/>
<proteinExistence type="predicted"/>
<dbReference type="InterPro" id="IPR000225">
    <property type="entry name" value="Armadillo"/>
</dbReference>
<dbReference type="Pfam" id="PF03130">
    <property type="entry name" value="HEAT_PBS"/>
    <property type="match status" value="2"/>
</dbReference>
<reference evidence="1 2" key="1">
    <citation type="journal article" date="2020" name="ISME J.">
        <title>Enrichment and physiological characterization of a novel comammox Nitrospira indicates ammonium inhibition of complete nitrification.</title>
        <authorList>
            <person name="Sakoula D."/>
            <person name="Koch H."/>
            <person name="Frank J."/>
            <person name="Jetten M.S.M."/>
            <person name="van Kessel M.A.H.J."/>
            <person name="Lucker S."/>
        </authorList>
    </citation>
    <scope>NUCLEOTIDE SEQUENCE [LARGE SCALE GENOMIC DNA]</scope>
    <source>
        <strain evidence="1">Comreactor17</strain>
    </source>
</reference>
<dbReference type="GO" id="GO:0016491">
    <property type="term" value="F:oxidoreductase activity"/>
    <property type="evidence" value="ECO:0007669"/>
    <property type="project" value="TreeGrafter"/>
</dbReference>
<dbReference type="SMART" id="SM00185">
    <property type="entry name" value="ARM"/>
    <property type="match status" value="5"/>
</dbReference>
<dbReference type="Proteomes" id="UP000593737">
    <property type="component" value="Chromosome"/>
</dbReference>
<gene>
    <name evidence="1" type="ORF">Nkreftii_000700</name>
</gene>
<evidence type="ECO:0000313" key="2">
    <source>
        <dbReference type="Proteomes" id="UP000593737"/>
    </source>
</evidence>
<dbReference type="PANTHER" id="PTHR12697:SF5">
    <property type="entry name" value="DEOXYHYPUSINE HYDROXYLASE"/>
    <property type="match status" value="1"/>
</dbReference>
<protein>
    <recommendedName>
        <fullName evidence="3">HEAT repeat domain-containing protein</fullName>
    </recommendedName>
</protein>
<dbReference type="SUPFAM" id="SSF48371">
    <property type="entry name" value="ARM repeat"/>
    <property type="match status" value="2"/>
</dbReference>
<dbReference type="PANTHER" id="PTHR12697">
    <property type="entry name" value="PBS LYASE HEAT-LIKE PROTEIN"/>
    <property type="match status" value="1"/>
</dbReference>
<dbReference type="InterPro" id="IPR004155">
    <property type="entry name" value="PBS_lyase_HEAT"/>
</dbReference>
<dbReference type="Gene3D" id="1.25.10.10">
    <property type="entry name" value="Leucine-rich Repeat Variant"/>
    <property type="match status" value="4"/>
</dbReference>